<proteinExistence type="predicted"/>
<dbReference type="InterPro" id="IPR029063">
    <property type="entry name" value="SAM-dependent_MTases_sf"/>
</dbReference>
<keyword evidence="3" id="KW-0808">Transferase</keyword>
<dbReference type="AlphaFoldDB" id="A0A1M5S2T5"/>
<protein>
    <submittedName>
        <fullName evidence="3">Methyltransferase domain-containing protein</fullName>
    </submittedName>
</protein>
<dbReference type="Pfam" id="PF08241">
    <property type="entry name" value="Methyltransf_11"/>
    <property type="match status" value="1"/>
</dbReference>
<gene>
    <name evidence="3" type="ORF">SAMN04488068_3299</name>
</gene>
<feature type="domain" description="Methyltransferase type 11" evidence="2">
    <location>
        <begin position="86"/>
        <end position="132"/>
    </location>
</feature>
<evidence type="ECO:0000256" key="1">
    <source>
        <dbReference type="SAM" id="MobiDB-lite"/>
    </source>
</evidence>
<dbReference type="SUPFAM" id="SSF53335">
    <property type="entry name" value="S-adenosyl-L-methionine-dependent methyltransferases"/>
    <property type="match status" value="1"/>
</dbReference>
<sequence>MLPAPTRHSGRPFNRSTLEQWLRSPQGQRLIAQEQAELHRVLPEVFGRHMLQIGSWGHGDELLQSTETLHRAVLGTVSDFGAQALAAPEDLPIASKSVDGVVLPHTLEFSSAPHNVLREAARVLSDRGRLFVIGFNPLGSWVLRQRMGLGYRAFPPPLRYYRIGRLQDWLELLDFEITEVRRFGSGFPWLAPRSQNQAWSLGTLVAPLAPSYLLVAKKRVLPVNWVGRPQRAQVRPLIGAVGAGAATHSAAHSNNSPAAQSVASPTLETPSS</sequence>
<reference evidence="3 4" key="1">
    <citation type="submission" date="2016-11" db="EMBL/GenBank/DDBJ databases">
        <authorList>
            <person name="Jaros S."/>
            <person name="Januszkiewicz K."/>
            <person name="Wedrychowicz H."/>
        </authorList>
    </citation>
    <scope>NUCLEOTIDE SEQUENCE [LARGE SCALE GENOMIC DNA]</scope>
    <source>
        <strain evidence="3 4">CGMCC 1.7049</strain>
    </source>
</reference>
<dbReference type="Gene3D" id="3.40.50.150">
    <property type="entry name" value="Vaccinia Virus protein VP39"/>
    <property type="match status" value="1"/>
</dbReference>
<feature type="compositionally biased region" description="Polar residues" evidence="1">
    <location>
        <begin position="261"/>
        <end position="272"/>
    </location>
</feature>
<name>A0A1M5S2T5_9GAMM</name>
<organism evidence="3 4">
    <name type="scientific">Hydrocarboniphaga daqingensis</name>
    <dbReference type="NCBI Taxonomy" id="490188"/>
    <lineage>
        <taxon>Bacteria</taxon>
        <taxon>Pseudomonadati</taxon>
        <taxon>Pseudomonadota</taxon>
        <taxon>Gammaproteobacteria</taxon>
        <taxon>Nevskiales</taxon>
        <taxon>Nevskiaceae</taxon>
        <taxon>Hydrocarboniphaga</taxon>
    </lineage>
</organism>
<dbReference type="GO" id="GO:0032259">
    <property type="term" value="P:methylation"/>
    <property type="evidence" value="ECO:0007669"/>
    <property type="project" value="UniProtKB-KW"/>
</dbReference>
<evidence type="ECO:0000313" key="4">
    <source>
        <dbReference type="Proteomes" id="UP000199758"/>
    </source>
</evidence>
<dbReference type="EMBL" id="FQWZ01000009">
    <property type="protein sequence ID" value="SHH32761.1"/>
    <property type="molecule type" value="Genomic_DNA"/>
</dbReference>
<dbReference type="RefSeq" id="WP_072899436.1">
    <property type="nucleotide sequence ID" value="NZ_FQWZ01000009.1"/>
</dbReference>
<keyword evidence="4" id="KW-1185">Reference proteome</keyword>
<dbReference type="InterPro" id="IPR013216">
    <property type="entry name" value="Methyltransf_11"/>
</dbReference>
<keyword evidence="3" id="KW-0489">Methyltransferase</keyword>
<feature type="region of interest" description="Disordered" evidence="1">
    <location>
        <begin position="248"/>
        <end position="272"/>
    </location>
</feature>
<dbReference type="GO" id="GO:0008757">
    <property type="term" value="F:S-adenosylmethionine-dependent methyltransferase activity"/>
    <property type="evidence" value="ECO:0007669"/>
    <property type="project" value="InterPro"/>
</dbReference>
<evidence type="ECO:0000313" key="3">
    <source>
        <dbReference type="EMBL" id="SHH32761.1"/>
    </source>
</evidence>
<evidence type="ECO:0000259" key="2">
    <source>
        <dbReference type="Pfam" id="PF08241"/>
    </source>
</evidence>
<dbReference type="OrthoDB" id="6191410at2"/>
<dbReference type="STRING" id="490188.SAMN04488068_3299"/>
<accession>A0A1M5S2T5</accession>
<dbReference type="Proteomes" id="UP000199758">
    <property type="component" value="Unassembled WGS sequence"/>
</dbReference>
<feature type="compositionally biased region" description="Low complexity" evidence="1">
    <location>
        <begin position="248"/>
        <end position="259"/>
    </location>
</feature>